<keyword evidence="3 9" id="KW-1003">Cell membrane</keyword>
<evidence type="ECO:0000256" key="9">
    <source>
        <dbReference type="HAMAP-Rule" id="MF_01005"/>
    </source>
</evidence>
<dbReference type="InterPro" id="IPR027417">
    <property type="entry name" value="P-loop_NTPase"/>
</dbReference>
<dbReference type="EMBL" id="JFHN01000042">
    <property type="protein sequence ID" value="EXU75902.1"/>
    <property type="molecule type" value="Genomic_DNA"/>
</dbReference>
<dbReference type="PATRIC" id="fig|69222.5.peg.1664"/>
<evidence type="ECO:0000313" key="12">
    <source>
        <dbReference type="Proteomes" id="UP000019918"/>
    </source>
</evidence>
<keyword evidence="8 9" id="KW-0472">Membrane</keyword>
<keyword evidence="12" id="KW-1185">Reference proteome</keyword>
<keyword evidence="11" id="KW-0378">Hydrolase</keyword>
<comment type="subcellular location">
    <subcellularLocation>
        <location evidence="9">Cell membrane</location>
        <topology evidence="9">Peripheral membrane protein</topology>
    </subcellularLocation>
</comment>
<dbReference type="AlphaFoldDB" id="A0A014PY63"/>
<dbReference type="InterPro" id="IPR003439">
    <property type="entry name" value="ABC_transporter-like_ATP-bd"/>
</dbReference>
<dbReference type="PANTHER" id="PTHR42734:SF18">
    <property type="entry name" value="VITAMIN B12 IMPORT ATP-BINDING PROTEIN BTUD"/>
    <property type="match status" value="1"/>
</dbReference>
<dbReference type="STRING" id="69222.BG55_08110"/>
<keyword evidence="2 9" id="KW-0813">Transport</keyword>
<keyword evidence="6 9" id="KW-0067">ATP-binding</keyword>
<dbReference type="CDD" id="cd03214">
    <property type="entry name" value="ABC_Iron-Siderophores_B12_Hemin"/>
    <property type="match status" value="1"/>
</dbReference>
<dbReference type="InterPro" id="IPR050153">
    <property type="entry name" value="Metal_Ion_Import_ABC"/>
</dbReference>
<evidence type="ECO:0000256" key="4">
    <source>
        <dbReference type="ARBA" id="ARBA00022519"/>
    </source>
</evidence>
<keyword evidence="7 9" id="KW-1278">Translocase</keyword>
<dbReference type="PANTHER" id="PTHR42734">
    <property type="entry name" value="METAL TRANSPORT SYSTEM ATP-BINDING PROTEIN TM_0124-RELATED"/>
    <property type="match status" value="1"/>
</dbReference>
<comment type="catalytic activity">
    <reaction evidence="9">
        <text>an R-cob(III)alamin(out) + ATP + H2O = an R-cob(III)alamin(in) + ADP + phosphate + H(+)</text>
        <dbReference type="Rhea" id="RHEA:17873"/>
        <dbReference type="ChEBI" id="CHEBI:15377"/>
        <dbReference type="ChEBI" id="CHEBI:15378"/>
        <dbReference type="ChEBI" id="CHEBI:30616"/>
        <dbReference type="ChEBI" id="CHEBI:43474"/>
        <dbReference type="ChEBI" id="CHEBI:140785"/>
        <dbReference type="ChEBI" id="CHEBI:456216"/>
        <dbReference type="EC" id="7.6.2.8"/>
    </reaction>
</comment>
<dbReference type="RefSeq" id="WP_052018744.1">
    <property type="nucleotide sequence ID" value="NZ_JFHN01000042.1"/>
</dbReference>
<evidence type="ECO:0000256" key="8">
    <source>
        <dbReference type="ARBA" id="ARBA00023136"/>
    </source>
</evidence>
<comment type="caution">
    <text evidence="11">The sequence shown here is derived from an EMBL/GenBank/DDBJ whole genome shotgun (WGS) entry which is preliminary data.</text>
</comment>
<proteinExistence type="inferred from homology"/>
<name>A0A014PY63_9GAMM</name>
<feature type="domain" description="ABC transporter" evidence="10">
    <location>
        <begin position="3"/>
        <end position="230"/>
    </location>
</feature>
<reference evidence="11 12" key="1">
    <citation type="submission" date="2014-02" db="EMBL/GenBank/DDBJ databases">
        <title>Draft genome of Erwinia mallotivora strain BT-MARDI, a papaya dieback pathogen.</title>
        <authorList>
            <person name="Redzuan R."/>
            <person name="Abu Bakar N."/>
            <person name="Badrun R."/>
            <person name="Mohd Raih M.F."/>
            <person name="Rozano L."/>
            <person name="Mat Amin N."/>
        </authorList>
    </citation>
    <scope>NUCLEOTIDE SEQUENCE [LARGE SCALE GENOMIC DNA]</scope>
    <source>
        <strain evidence="11 12">BT-MARDI</strain>
    </source>
</reference>
<evidence type="ECO:0000259" key="10">
    <source>
        <dbReference type="PROSITE" id="PS50893"/>
    </source>
</evidence>
<dbReference type="HAMAP" id="MF_01005">
    <property type="entry name" value="BtuD"/>
    <property type="match status" value="1"/>
</dbReference>
<evidence type="ECO:0000256" key="2">
    <source>
        <dbReference type="ARBA" id="ARBA00022448"/>
    </source>
</evidence>
<dbReference type="OrthoDB" id="5292475at2"/>
<dbReference type="GO" id="GO:0005524">
    <property type="term" value="F:ATP binding"/>
    <property type="evidence" value="ECO:0007669"/>
    <property type="project" value="UniProtKB-KW"/>
</dbReference>
<protein>
    <recommendedName>
        <fullName evidence="9">Vitamin B12 import ATP-binding protein BtuD</fullName>
        <ecNumber evidence="9">7.6.2.8</ecNumber>
    </recommendedName>
    <alternativeName>
        <fullName evidence="9">Vitamin B12-transporting ATPase</fullName>
    </alternativeName>
</protein>
<accession>A0A014PY63</accession>
<dbReference type="EC" id="7.6.2.8" evidence="9"/>
<keyword evidence="4" id="KW-0997">Cell inner membrane</keyword>
<evidence type="ECO:0000256" key="5">
    <source>
        <dbReference type="ARBA" id="ARBA00022741"/>
    </source>
</evidence>
<dbReference type="Gene3D" id="3.40.50.300">
    <property type="entry name" value="P-loop containing nucleotide triphosphate hydrolases"/>
    <property type="match status" value="1"/>
</dbReference>
<comment type="function">
    <text evidence="9">Part of the ABC transporter complex BtuCDF involved in vitamin B12 import. Responsible for energy coupling to the transport system.</text>
</comment>
<dbReference type="Proteomes" id="UP000019918">
    <property type="component" value="Unassembled WGS sequence"/>
</dbReference>
<evidence type="ECO:0000256" key="1">
    <source>
        <dbReference type="ARBA" id="ARBA00006526"/>
    </source>
</evidence>
<comment type="similarity">
    <text evidence="9">Belongs to the ABC transporter superfamily. Vitamin B12 importer (TC 3.A.1.13.1) family.</text>
</comment>
<evidence type="ECO:0000256" key="6">
    <source>
        <dbReference type="ARBA" id="ARBA00022840"/>
    </source>
</evidence>
<gene>
    <name evidence="9" type="primary">btuD</name>
    <name evidence="11" type="ORF">BG55_08110</name>
</gene>
<dbReference type="SMART" id="SM00382">
    <property type="entry name" value="AAA"/>
    <property type="match status" value="1"/>
</dbReference>
<dbReference type="NCBIfam" id="NF002981">
    <property type="entry name" value="PRK03695.1"/>
    <property type="match status" value="1"/>
</dbReference>
<keyword evidence="5 9" id="KW-0547">Nucleotide-binding</keyword>
<evidence type="ECO:0000313" key="11">
    <source>
        <dbReference type="EMBL" id="EXU75902.1"/>
    </source>
</evidence>
<dbReference type="GO" id="GO:0016887">
    <property type="term" value="F:ATP hydrolysis activity"/>
    <property type="evidence" value="ECO:0007669"/>
    <property type="project" value="InterPro"/>
</dbReference>
<dbReference type="InterPro" id="IPR003593">
    <property type="entry name" value="AAA+_ATPase"/>
</dbReference>
<comment type="subunit">
    <text evidence="9">The complex is composed of two ATP-binding proteins (BtuD), two transmembrane proteins (BtuC) and a solute-binding protein (BtuF).</text>
</comment>
<dbReference type="GO" id="GO:0005886">
    <property type="term" value="C:plasma membrane"/>
    <property type="evidence" value="ECO:0007669"/>
    <property type="project" value="UniProtKB-SubCell"/>
</dbReference>
<feature type="binding site" evidence="9">
    <location>
        <begin position="31"/>
        <end position="38"/>
    </location>
    <ligand>
        <name>ATP</name>
        <dbReference type="ChEBI" id="CHEBI:30616"/>
    </ligand>
</feature>
<organism evidence="11 12">
    <name type="scientific">Erwinia mallotivora</name>
    <dbReference type="NCBI Taxonomy" id="69222"/>
    <lineage>
        <taxon>Bacteria</taxon>
        <taxon>Pseudomonadati</taxon>
        <taxon>Pseudomonadota</taxon>
        <taxon>Gammaproteobacteria</taxon>
        <taxon>Enterobacterales</taxon>
        <taxon>Erwiniaceae</taxon>
        <taxon>Erwinia</taxon>
    </lineage>
</organism>
<dbReference type="Pfam" id="PF00005">
    <property type="entry name" value="ABC_tran"/>
    <property type="match status" value="1"/>
</dbReference>
<dbReference type="InterPro" id="IPR023693">
    <property type="entry name" value="ABC_transptr_BtuD"/>
</dbReference>
<dbReference type="PROSITE" id="PS50893">
    <property type="entry name" value="ABC_TRANSPORTER_2"/>
    <property type="match status" value="1"/>
</dbReference>
<comment type="similarity">
    <text evidence="1">Belongs to the ABC transporter superfamily. Drug exporter-2 (TC 3.A.1.117) family.</text>
</comment>
<sequence>MLLECKGVAVAQRLSPFSVSVAQGELIHLLGPNGAGKSTLLACLSGLTPTRGEVLFNDIPITRYSASRLARHRGWLVQQHMPPGNMPVWHYLNMHLVGDRPADEQTVMAVCDIFLLSDKLTRPLHQLSGGEWQRVRLVAVCIQTAQPEGQLLLLDEPLTGLDLARQSAFDRYLARRVADGLTVIMSSHDINHSLHYAHRVWLLGNGELRHQGAAAEVLQAENVSEIYGIPFRRLNTAGQPFLTTLPEDSANLACQTHL</sequence>
<dbReference type="SUPFAM" id="SSF52540">
    <property type="entry name" value="P-loop containing nucleoside triphosphate hydrolases"/>
    <property type="match status" value="1"/>
</dbReference>
<dbReference type="GO" id="GO:0015420">
    <property type="term" value="F:ABC-type vitamin B12 transporter activity"/>
    <property type="evidence" value="ECO:0007669"/>
    <property type="project" value="UniProtKB-UniRule"/>
</dbReference>
<evidence type="ECO:0000256" key="7">
    <source>
        <dbReference type="ARBA" id="ARBA00022967"/>
    </source>
</evidence>
<dbReference type="FunFam" id="3.40.50.300:FF:000462">
    <property type="entry name" value="Vitamin B12 import ATP-binding protein BtuD"/>
    <property type="match status" value="1"/>
</dbReference>
<evidence type="ECO:0000256" key="3">
    <source>
        <dbReference type="ARBA" id="ARBA00022475"/>
    </source>
</evidence>